<dbReference type="EMBL" id="JH711584">
    <property type="protein sequence ID" value="EIW76983.1"/>
    <property type="molecule type" value="Genomic_DNA"/>
</dbReference>
<keyword evidence="3" id="KW-1185">Reference proteome</keyword>
<name>A0A5M3MD24_CONPW</name>
<feature type="compositionally biased region" description="Polar residues" evidence="1">
    <location>
        <begin position="1144"/>
        <end position="1162"/>
    </location>
</feature>
<dbReference type="Proteomes" id="UP000053558">
    <property type="component" value="Unassembled WGS sequence"/>
</dbReference>
<feature type="compositionally biased region" description="Polar residues" evidence="1">
    <location>
        <begin position="1169"/>
        <end position="1179"/>
    </location>
</feature>
<feature type="compositionally biased region" description="Polar residues" evidence="1">
    <location>
        <begin position="1212"/>
        <end position="1224"/>
    </location>
</feature>
<feature type="compositionally biased region" description="Acidic residues" evidence="1">
    <location>
        <begin position="1351"/>
        <end position="1363"/>
    </location>
</feature>
<feature type="region of interest" description="Disordered" evidence="1">
    <location>
        <begin position="415"/>
        <end position="511"/>
    </location>
</feature>
<evidence type="ECO:0000256" key="1">
    <source>
        <dbReference type="SAM" id="MobiDB-lite"/>
    </source>
</evidence>
<feature type="compositionally biased region" description="Basic and acidic residues" evidence="1">
    <location>
        <begin position="464"/>
        <end position="475"/>
    </location>
</feature>
<evidence type="ECO:0000313" key="3">
    <source>
        <dbReference type="Proteomes" id="UP000053558"/>
    </source>
</evidence>
<feature type="compositionally biased region" description="Low complexity" evidence="1">
    <location>
        <begin position="774"/>
        <end position="795"/>
    </location>
</feature>
<feature type="region of interest" description="Disordered" evidence="1">
    <location>
        <begin position="350"/>
        <end position="387"/>
    </location>
</feature>
<feature type="region of interest" description="Disordered" evidence="1">
    <location>
        <begin position="1303"/>
        <end position="1363"/>
    </location>
</feature>
<feature type="region of interest" description="Disordered" evidence="1">
    <location>
        <begin position="982"/>
        <end position="1041"/>
    </location>
</feature>
<feature type="region of interest" description="Disordered" evidence="1">
    <location>
        <begin position="1048"/>
        <end position="1067"/>
    </location>
</feature>
<dbReference type="RefSeq" id="XP_007772414.1">
    <property type="nucleotide sequence ID" value="XM_007774224.1"/>
</dbReference>
<feature type="compositionally biased region" description="Polar residues" evidence="1">
    <location>
        <begin position="1006"/>
        <end position="1041"/>
    </location>
</feature>
<feature type="region of interest" description="Disordered" evidence="1">
    <location>
        <begin position="77"/>
        <end position="316"/>
    </location>
</feature>
<evidence type="ECO:0000313" key="2">
    <source>
        <dbReference type="EMBL" id="EIW76983.1"/>
    </source>
</evidence>
<organism evidence="2 3">
    <name type="scientific">Coniophora puteana (strain RWD-64-598)</name>
    <name type="common">Brown rot fungus</name>
    <dbReference type="NCBI Taxonomy" id="741705"/>
    <lineage>
        <taxon>Eukaryota</taxon>
        <taxon>Fungi</taxon>
        <taxon>Dikarya</taxon>
        <taxon>Basidiomycota</taxon>
        <taxon>Agaricomycotina</taxon>
        <taxon>Agaricomycetes</taxon>
        <taxon>Agaricomycetidae</taxon>
        <taxon>Boletales</taxon>
        <taxon>Coniophorineae</taxon>
        <taxon>Coniophoraceae</taxon>
        <taxon>Coniophora</taxon>
    </lineage>
</organism>
<feature type="compositionally biased region" description="Polar residues" evidence="1">
    <location>
        <begin position="145"/>
        <end position="155"/>
    </location>
</feature>
<proteinExistence type="predicted"/>
<feature type="compositionally biased region" description="Low complexity" evidence="1">
    <location>
        <begin position="1239"/>
        <end position="1251"/>
    </location>
</feature>
<feature type="region of interest" description="Disordered" evidence="1">
    <location>
        <begin position="1082"/>
        <end position="1257"/>
    </location>
</feature>
<feature type="compositionally biased region" description="Basic and acidic residues" evidence="1">
    <location>
        <begin position="301"/>
        <end position="314"/>
    </location>
</feature>
<feature type="region of interest" description="Disordered" evidence="1">
    <location>
        <begin position="760"/>
        <end position="810"/>
    </location>
</feature>
<protein>
    <submittedName>
        <fullName evidence="2">Uncharacterized protein</fullName>
    </submittedName>
</protein>
<comment type="caution">
    <text evidence="2">The sequence shown here is derived from an EMBL/GenBank/DDBJ whole genome shotgun (WGS) entry which is preliminary data.</text>
</comment>
<gene>
    <name evidence="2" type="ORF">CONPUDRAFT_75820</name>
</gene>
<dbReference type="KEGG" id="cput:CONPUDRAFT_75820"/>
<sequence>METAGTSSLKLVKRMGSVEALIRSLIREPREPHVTSMPIVTATSYIPLERFYHAPQAERTDQTNHHKRRFTIFAPSSPMITRRQKQAAQTAAAAERPVDSAVGTRKRPAQPLVEKKAKRKKASAEPLEVLAPTIQAEPERRQDNALGTTPATTETKGAEKSAPVPLAKADATEQAPVPPESKKPEETTPPVHPTQADATEQSSAPAGYNKTKKKTPLVPSAQTGTTEQAPAPSDSKKVRKKKPPMRPTQSNTTERAPAPSEYKKPEKLAPVPSTQTETTVQVPTPSESTSQTDLALPSSDPLREHMQGREHSQEEAEVIDVLMSEPDYDSELTAAGYPSTLELSEIFTESYFIQPSREEEDGNAEGEQPQGEYNNSRDEDDDKAQDLLKAWFPEQDKGKLAGLTAPVLLADAITGTEGVFGDDYFDQQSRDEDDENAQAMLKGWSQEEPNGDKDIPAAPSDDAPTVRDGADEPSRHIQSVSQGPQEDGFDHDLQDPTESNLGEDVDMPEGAPVIPSIDEMLALITETTGEEPCMSPERTRGPISQEDIMRLGVVGEKLLTVVKWWCRYLNKDIDIILTHMGLGESTARAPSLYNQFMSWFAAFSESPKVPFDEWQKEGGRQYQELKSNLESQDSATRTKAEATRHEVIRHYEDVNSTTGSYEMTDNAVKRRVTAEAGRYSKSAKMTAAMGDMDVIGVVLHRGCPESLIAPSAFFASSQALMRLFSDTHGVNLTAVLHYMSSVVVSDTIKKNLTIPHPDVFKTPISEKKTPATKSAARSEASGGAANAAGGEDATSNNAEDDAGAVVADERPPTVRDDLRKVFTKQVKAKFAAIGQKISSKMYWTKILDYCIIHRVFVDLFPHTLTTHVMGNPKWDYVTYRTCHLWALCRGGYDQEVDDPTGELKRWGTHDWLLLKEAVKNGNGNGETLDDLEYASCWSLEPWTDDTIADWEDFDARDSVVLVRSRDGESLVTVADARKWLKKLPSPKLPKGMTKSKGKGKQKADISPTSPAKLSPTALQDDNVDPSNASTIVQRPRPQQRTELVSHIHSPVGEMPGGSSRQSAGDEAPARIGEVTAVNEATVPALQPDGMHDPSSPISARLRRRRPSSPSATGRWDLSDGDDHVDEAPPLEQQAANHSARPPALSNSRRPRSNSVIELSPPSSARFRSANASTSRSQVVASHAHAPLVRPNQNRAMRGRTGAQARPQPSPPSTSRGRLAPSTQSGGNGAPMRGTANTQGRTRVAGSSSSSSRVRRERDGWARMQAQGGGIFSQYPPSFPGYGFGGFPGYQQMMAPPGFPFYPSGGSMGPMQRPPRRNQPEMMLQPSRSRQNTVPSQAMPPQRRQRARPEDLDYEPDALEEDDE</sequence>
<reference evidence="3" key="1">
    <citation type="journal article" date="2012" name="Science">
        <title>The Paleozoic origin of enzymatic lignin decomposition reconstructed from 31 fungal genomes.</title>
        <authorList>
            <person name="Floudas D."/>
            <person name="Binder M."/>
            <person name="Riley R."/>
            <person name="Barry K."/>
            <person name="Blanchette R.A."/>
            <person name="Henrissat B."/>
            <person name="Martinez A.T."/>
            <person name="Otillar R."/>
            <person name="Spatafora J.W."/>
            <person name="Yadav J.S."/>
            <person name="Aerts A."/>
            <person name="Benoit I."/>
            <person name="Boyd A."/>
            <person name="Carlson A."/>
            <person name="Copeland A."/>
            <person name="Coutinho P.M."/>
            <person name="de Vries R.P."/>
            <person name="Ferreira P."/>
            <person name="Findley K."/>
            <person name="Foster B."/>
            <person name="Gaskell J."/>
            <person name="Glotzer D."/>
            <person name="Gorecki P."/>
            <person name="Heitman J."/>
            <person name="Hesse C."/>
            <person name="Hori C."/>
            <person name="Igarashi K."/>
            <person name="Jurgens J.A."/>
            <person name="Kallen N."/>
            <person name="Kersten P."/>
            <person name="Kohler A."/>
            <person name="Kuees U."/>
            <person name="Kumar T.K.A."/>
            <person name="Kuo A."/>
            <person name="LaButti K."/>
            <person name="Larrondo L.F."/>
            <person name="Lindquist E."/>
            <person name="Ling A."/>
            <person name="Lombard V."/>
            <person name="Lucas S."/>
            <person name="Lundell T."/>
            <person name="Martin R."/>
            <person name="McLaughlin D.J."/>
            <person name="Morgenstern I."/>
            <person name="Morin E."/>
            <person name="Murat C."/>
            <person name="Nagy L.G."/>
            <person name="Nolan M."/>
            <person name="Ohm R.A."/>
            <person name="Patyshakuliyeva A."/>
            <person name="Rokas A."/>
            <person name="Ruiz-Duenas F.J."/>
            <person name="Sabat G."/>
            <person name="Salamov A."/>
            <person name="Samejima M."/>
            <person name="Schmutz J."/>
            <person name="Slot J.C."/>
            <person name="St John F."/>
            <person name="Stenlid J."/>
            <person name="Sun H."/>
            <person name="Sun S."/>
            <person name="Syed K."/>
            <person name="Tsang A."/>
            <person name="Wiebenga A."/>
            <person name="Young D."/>
            <person name="Pisabarro A."/>
            <person name="Eastwood D.C."/>
            <person name="Martin F."/>
            <person name="Cullen D."/>
            <person name="Grigoriev I.V."/>
            <person name="Hibbett D.S."/>
        </authorList>
    </citation>
    <scope>NUCLEOTIDE SEQUENCE [LARGE SCALE GENOMIC DNA]</scope>
    <source>
        <strain evidence="3">RWD-64-598 SS2</strain>
    </source>
</reference>
<accession>A0A5M3MD24</accession>
<dbReference type="GeneID" id="19209430"/>
<feature type="compositionally biased region" description="Low complexity" evidence="1">
    <location>
        <begin position="270"/>
        <end position="287"/>
    </location>
</feature>